<dbReference type="AlphaFoldDB" id="A0A644Y0V6"/>
<dbReference type="EMBL" id="VSSQ01003747">
    <property type="protein sequence ID" value="MPM22150.1"/>
    <property type="molecule type" value="Genomic_DNA"/>
</dbReference>
<evidence type="ECO:0000256" key="2">
    <source>
        <dbReference type="ARBA" id="ARBA00022801"/>
    </source>
</evidence>
<keyword evidence="3" id="KW-0408">Iron</keyword>
<keyword evidence="2 6" id="KW-0378">Hydrolase</keyword>
<dbReference type="InterPro" id="IPR050884">
    <property type="entry name" value="CNP_phosphodiesterase-III"/>
</dbReference>
<evidence type="ECO:0000256" key="4">
    <source>
        <dbReference type="ARBA" id="ARBA00025742"/>
    </source>
</evidence>
<accession>A0A644Y0V6</accession>
<protein>
    <submittedName>
        <fullName evidence="6">3',5'-cyclic adenosine monophosphate phosphodiesterase CpdA</fullName>
        <ecNumber evidence="6">3.1.4.53</ecNumber>
    </submittedName>
</protein>
<gene>
    <name evidence="6" type="primary">cpdA_48</name>
    <name evidence="6" type="ORF">SDC9_68601</name>
</gene>
<dbReference type="GO" id="GO:0004115">
    <property type="term" value="F:3',5'-cyclic-AMP phosphodiesterase activity"/>
    <property type="evidence" value="ECO:0007669"/>
    <property type="project" value="UniProtKB-EC"/>
</dbReference>
<sequence length="418" mass="46824">MRKFILFLTLFFSLAASASKPLKIGVISDIHFLSKELTAEGDALAAYERATGRNIRDSHEVLDTVLLNFQKERTDILLISGDLTNHGERQSHLDLIEKLKTIQRNGTKVFVVPGNHDVNIPDSKAYTGEKPVPVKSISKEEFAEWYAPFGYGNALKRDDSSLSYIAGINENTWLLCFDTNRYAEYKTTSISGGRILPSTMDWALDILREAKAKNITVLGMMHHGLVEHMPYQSTFFAEYLIEEWEKNAGILADAGLKVMFTGHFHSNDISLFTSPSGNTIYDVETASLAIYPFAYRTMELIDGKLSIDTHFVTSVSGNPDLAAQSRSQLETVTRRVAKNRIKNLGVSFPVQTEDALVKLIVKMNLMHVRGDEAPDEEMKEAIREFAGLLGSEETDSDFQLDFPPADNRLVIDLTEKVF</sequence>
<organism evidence="6">
    <name type="scientific">bioreactor metagenome</name>
    <dbReference type="NCBI Taxonomy" id="1076179"/>
    <lineage>
        <taxon>unclassified sequences</taxon>
        <taxon>metagenomes</taxon>
        <taxon>ecological metagenomes</taxon>
    </lineage>
</organism>
<proteinExistence type="inferred from homology"/>
<name>A0A644Y0V6_9ZZZZ</name>
<feature type="domain" description="Calcineurin-like phosphoesterase" evidence="5">
    <location>
        <begin position="22"/>
        <end position="266"/>
    </location>
</feature>
<dbReference type="GO" id="GO:0046872">
    <property type="term" value="F:metal ion binding"/>
    <property type="evidence" value="ECO:0007669"/>
    <property type="project" value="UniProtKB-KW"/>
</dbReference>
<dbReference type="PANTHER" id="PTHR42988:SF2">
    <property type="entry name" value="CYCLIC NUCLEOTIDE PHOSPHODIESTERASE CBUA0032-RELATED"/>
    <property type="match status" value="1"/>
</dbReference>
<comment type="caution">
    <text evidence="6">The sequence shown here is derived from an EMBL/GenBank/DDBJ whole genome shotgun (WGS) entry which is preliminary data.</text>
</comment>
<dbReference type="Gene3D" id="3.60.21.10">
    <property type="match status" value="1"/>
</dbReference>
<keyword evidence="1" id="KW-0479">Metal-binding</keyword>
<evidence type="ECO:0000256" key="3">
    <source>
        <dbReference type="ARBA" id="ARBA00023004"/>
    </source>
</evidence>
<comment type="similarity">
    <text evidence="4">Belongs to the cyclic nucleotide phosphodiesterase class-III family.</text>
</comment>
<evidence type="ECO:0000313" key="6">
    <source>
        <dbReference type="EMBL" id="MPM22150.1"/>
    </source>
</evidence>
<evidence type="ECO:0000256" key="1">
    <source>
        <dbReference type="ARBA" id="ARBA00022723"/>
    </source>
</evidence>
<reference evidence="6" key="1">
    <citation type="submission" date="2019-08" db="EMBL/GenBank/DDBJ databases">
        <authorList>
            <person name="Kucharzyk K."/>
            <person name="Murdoch R.W."/>
            <person name="Higgins S."/>
            <person name="Loffler F."/>
        </authorList>
    </citation>
    <scope>NUCLEOTIDE SEQUENCE</scope>
</reference>
<dbReference type="InterPro" id="IPR029052">
    <property type="entry name" value="Metallo-depent_PP-like"/>
</dbReference>
<dbReference type="InterPro" id="IPR004843">
    <property type="entry name" value="Calcineurin-like_PHP"/>
</dbReference>
<dbReference type="PANTHER" id="PTHR42988">
    <property type="entry name" value="PHOSPHOHYDROLASE"/>
    <property type="match status" value="1"/>
</dbReference>
<evidence type="ECO:0000259" key="5">
    <source>
        <dbReference type="Pfam" id="PF00149"/>
    </source>
</evidence>
<dbReference type="SUPFAM" id="SSF56300">
    <property type="entry name" value="Metallo-dependent phosphatases"/>
    <property type="match status" value="1"/>
</dbReference>
<dbReference type="EC" id="3.1.4.53" evidence="6"/>
<dbReference type="Pfam" id="PF00149">
    <property type="entry name" value="Metallophos"/>
    <property type="match status" value="1"/>
</dbReference>